<feature type="compositionally biased region" description="Basic and acidic residues" evidence="2">
    <location>
        <begin position="314"/>
        <end position="354"/>
    </location>
</feature>
<keyword evidence="4" id="KW-1185">Reference proteome</keyword>
<dbReference type="RefSeq" id="WP_127738579.1">
    <property type="nucleotide sequence ID" value="NZ_RZTZ01000004.1"/>
</dbReference>
<dbReference type="AlphaFoldDB" id="A0A437KB33"/>
<evidence type="ECO:0000256" key="2">
    <source>
        <dbReference type="SAM" id="MobiDB-lite"/>
    </source>
</evidence>
<evidence type="ECO:0000313" key="3">
    <source>
        <dbReference type="EMBL" id="RVT62628.1"/>
    </source>
</evidence>
<protein>
    <submittedName>
        <fullName evidence="3">Uncharacterized protein</fullName>
    </submittedName>
</protein>
<accession>A0A437KB33</accession>
<dbReference type="Proteomes" id="UP000288024">
    <property type="component" value="Unassembled WGS sequence"/>
</dbReference>
<sequence>MSIFNRSLKKDNQLISKSDFERQILRLNTLEVQMKNLLAFESNIRVALMKEGKNDIEGIKKNTDSIENSIPTINNMQQNTQIKKLNEIKLKINRLEDSVRAIESQIASNSLSNKGEIIHEQQLFNMIDKYLKEKLLDQQTKEKLMEDRIKKLEVMVLDGLIKKSKKDNYSLVDKSANNRRIDSSLSDRKEERIEKNHEIPFSKMKELINLLSNYQTLKSVQADQDNKIREAEQKIDMLMERYKEVSDEETEKKHGELKNFYIDKLYIEKYELANNIDQIGVRELSGALNIGATYGKDVVPKEVSDDIKKQFKSIKPDNAEKEVEKDKDKDEEKDEEKHYQGKENSTKDFTKEEESFTIVDIED</sequence>
<name>A0A437KB33_9BACI</name>
<dbReference type="EMBL" id="RZTZ01000004">
    <property type="protein sequence ID" value="RVT62628.1"/>
    <property type="molecule type" value="Genomic_DNA"/>
</dbReference>
<feature type="coiled-coil region" evidence="1">
    <location>
        <begin position="214"/>
        <end position="248"/>
    </location>
</feature>
<proteinExistence type="predicted"/>
<organism evidence="3 4">
    <name type="scientific">Niallia taxi</name>
    <dbReference type="NCBI Taxonomy" id="2499688"/>
    <lineage>
        <taxon>Bacteria</taxon>
        <taxon>Bacillati</taxon>
        <taxon>Bacillota</taxon>
        <taxon>Bacilli</taxon>
        <taxon>Bacillales</taxon>
        <taxon>Bacillaceae</taxon>
        <taxon>Niallia</taxon>
    </lineage>
</organism>
<evidence type="ECO:0000313" key="4">
    <source>
        <dbReference type="Proteomes" id="UP000288024"/>
    </source>
</evidence>
<feature type="region of interest" description="Disordered" evidence="2">
    <location>
        <begin position="314"/>
        <end position="363"/>
    </location>
</feature>
<reference evidence="3 4" key="1">
    <citation type="submission" date="2019-01" db="EMBL/GenBank/DDBJ databases">
        <title>Bacillus sp. M5HDSG1-1, whole genome shotgun sequence.</title>
        <authorList>
            <person name="Tuo L."/>
        </authorList>
    </citation>
    <scope>NUCLEOTIDE SEQUENCE [LARGE SCALE GENOMIC DNA]</scope>
    <source>
        <strain evidence="3 4">M5HDSG1-1</strain>
    </source>
</reference>
<comment type="caution">
    <text evidence="3">The sequence shown here is derived from an EMBL/GenBank/DDBJ whole genome shotgun (WGS) entry which is preliminary data.</text>
</comment>
<gene>
    <name evidence="3" type="ORF">EM808_12700</name>
</gene>
<keyword evidence="1" id="KW-0175">Coiled coil</keyword>
<evidence type="ECO:0000256" key="1">
    <source>
        <dbReference type="SAM" id="Coils"/>
    </source>
</evidence>